<dbReference type="Pfam" id="PF02518">
    <property type="entry name" value="HATPase_c"/>
    <property type="match status" value="1"/>
</dbReference>
<dbReference type="Gene3D" id="3.30.565.10">
    <property type="entry name" value="Histidine kinase-like ATPase, C-terminal domain"/>
    <property type="match status" value="1"/>
</dbReference>
<dbReference type="GO" id="GO:0000155">
    <property type="term" value="F:phosphorelay sensor kinase activity"/>
    <property type="evidence" value="ECO:0007669"/>
    <property type="project" value="InterPro"/>
</dbReference>
<dbReference type="Gene3D" id="1.10.287.130">
    <property type="match status" value="1"/>
</dbReference>
<evidence type="ECO:0000256" key="2">
    <source>
        <dbReference type="ARBA" id="ARBA00004141"/>
    </source>
</evidence>
<name>A0A178LGZ1_9PSED</name>
<dbReference type="Pfam" id="PF00512">
    <property type="entry name" value="HisKA"/>
    <property type="match status" value="1"/>
</dbReference>
<keyword evidence="8" id="KW-1133">Transmembrane helix</keyword>
<accession>A0A178LGZ1</accession>
<dbReference type="InterPro" id="IPR003661">
    <property type="entry name" value="HisK_dim/P_dom"/>
</dbReference>
<evidence type="ECO:0000313" key="13">
    <source>
        <dbReference type="EMBL" id="OAN29847.1"/>
    </source>
</evidence>
<evidence type="ECO:0000313" key="14">
    <source>
        <dbReference type="Proteomes" id="UP000078356"/>
    </source>
</evidence>
<dbReference type="GO" id="GO:0005886">
    <property type="term" value="C:plasma membrane"/>
    <property type="evidence" value="ECO:0007669"/>
    <property type="project" value="TreeGrafter"/>
</dbReference>
<sequence>MGALITGARGAAFVAPEITRRRDELGDLGRTFDGMAARLQGQTRYQQRLLRDLSHELRTPLSRLQVLCEGQDDAHALRARLAREVQGMQQLVELTLELAWLDTEPPALPRESVALATLWDILVEDAVFESDWPRARLHCGLPADATVLANLNALSRALENLLRNAIRHSPLTGHIHLDGRREGPDWLFWIEDQGPGVPAAALDFIFEPFSRLNGARPGGDGYGLGLSIARSAIRLQGGELQAENRHPGLRLTLRLPAA</sequence>
<feature type="domain" description="Histidine kinase" evidence="11">
    <location>
        <begin position="52"/>
        <end position="258"/>
    </location>
</feature>
<dbReference type="SMART" id="SM00388">
    <property type="entry name" value="HisKA"/>
    <property type="match status" value="1"/>
</dbReference>
<dbReference type="InterPro" id="IPR050428">
    <property type="entry name" value="TCS_sensor_his_kinase"/>
</dbReference>
<dbReference type="RefSeq" id="WP_064307738.1">
    <property type="nucleotide sequence ID" value="NZ_LWCR01000012.1"/>
</dbReference>
<proteinExistence type="predicted"/>
<dbReference type="CDD" id="cd06225">
    <property type="entry name" value="HAMP"/>
    <property type="match status" value="1"/>
</dbReference>
<keyword evidence="5" id="KW-0808">Transferase</keyword>
<protein>
    <recommendedName>
        <fullName evidence="3">histidine kinase</fullName>
        <ecNumber evidence="3">2.7.13.3</ecNumber>
    </recommendedName>
</protein>
<dbReference type="PANTHER" id="PTHR45436">
    <property type="entry name" value="SENSOR HISTIDINE KINASE YKOH"/>
    <property type="match status" value="1"/>
</dbReference>
<evidence type="ECO:0000256" key="3">
    <source>
        <dbReference type="ARBA" id="ARBA00012438"/>
    </source>
</evidence>
<organism evidence="13 14">
    <name type="scientific">Pseudomonas oryzihabitans</name>
    <dbReference type="NCBI Taxonomy" id="47885"/>
    <lineage>
        <taxon>Bacteria</taxon>
        <taxon>Pseudomonadati</taxon>
        <taxon>Pseudomonadota</taxon>
        <taxon>Gammaproteobacteria</taxon>
        <taxon>Pseudomonadales</taxon>
        <taxon>Pseudomonadaceae</taxon>
        <taxon>Pseudomonas</taxon>
    </lineage>
</organism>
<dbReference type="PROSITE" id="PS50109">
    <property type="entry name" value="HIS_KIN"/>
    <property type="match status" value="1"/>
</dbReference>
<dbReference type="PRINTS" id="PR00344">
    <property type="entry name" value="BCTRLSENSOR"/>
</dbReference>
<dbReference type="SMART" id="SM00387">
    <property type="entry name" value="HATPase_c"/>
    <property type="match status" value="1"/>
</dbReference>
<dbReference type="InterPro" id="IPR004358">
    <property type="entry name" value="Sig_transdc_His_kin-like_C"/>
</dbReference>
<dbReference type="SUPFAM" id="SSF47384">
    <property type="entry name" value="Homodimeric domain of signal transducing histidine kinase"/>
    <property type="match status" value="1"/>
</dbReference>
<dbReference type="AlphaFoldDB" id="A0A178LGZ1"/>
<dbReference type="InterPro" id="IPR003660">
    <property type="entry name" value="HAMP_dom"/>
</dbReference>
<keyword evidence="6" id="KW-0812">Transmembrane</keyword>
<dbReference type="InterPro" id="IPR036890">
    <property type="entry name" value="HATPase_C_sf"/>
</dbReference>
<feature type="domain" description="HAMP" evidence="12">
    <location>
        <begin position="17"/>
        <end position="44"/>
    </location>
</feature>
<keyword evidence="4" id="KW-0597">Phosphoprotein</keyword>
<keyword evidence="7" id="KW-0418">Kinase</keyword>
<evidence type="ECO:0000256" key="1">
    <source>
        <dbReference type="ARBA" id="ARBA00000085"/>
    </source>
</evidence>
<comment type="catalytic activity">
    <reaction evidence="1">
        <text>ATP + protein L-histidine = ADP + protein N-phospho-L-histidine.</text>
        <dbReference type="EC" id="2.7.13.3"/>
    </reaction>
</comment>
<evidence type="ECO:0000256" key="7">
    <source>
        <dbReference type="ARBA" id="ARBA00022777"/>
    </source>
</evidence>
<dbReference type="PROSITE" id="PS50885">
    <property type="entry name" value="HAMP"/>
    <property type="match status" value="1"/>
</dbReference>
<dbReference type="SUPFAM" id="SSF55874">
    <property type="entry name" value="ATPase domain of HSP90 chaperone/DNA topoisomerase II/histidine kinase"/>
    <property type="match status" value="1"/>
</dbReference>
<dbReference type="EC" id="2.7.13.3" evidence="3"/>
<evidence type="ECO:0000256" key="8">
    <source>
        <dbReference type="ARBA" id="ARBA00022989"/>
    </source>
</evidence>
<dbReference type="PANTHER" id="PTHR45436:SF15">
    <property type="entry name" value="SENSOR HISTIDINE KINASE CUSS"/>
    <property type="match status" value="1"/>
</dbReference>
<evidence type="ECO:0000256" key="6">
    <source>
        <dbReference type="ARBA" id="ARBA00022692"/>
    </source>
</evidence>
<dbReference type="EMBL" id="LWCR01000012">
    <property type="protein sequence ID" value="OAN29847.1"/>
    <property type="molecule type" value="Genomic_DNA"/>
</dbReference>
<keyword evidence="10" id="KW-0472">Membrane</keyword>
<gene>
    <name evidence="13" type="ORF">A4V15_02590</name>
</gene>
<evidence type="ECO:0000259" key="12">
    <source>
        <dbReference type="PROSITE" id="PS50885"/>
    </source>
</evidence>
<evidence type="ECO:0000256" key="5">
    <source>
        <dbReference type="ARBA" id="ARBA00022679"/>
    </source>
</evidence>
<keyword evidence="9" id="KW-0902">Two-component regulatory system</keyword>
<evidence type="ECO:0000256" key="10">
    <source>
        <dbReference type="ARBA" id="ARBA00023136"/>
    </source>
</evidence>
<dbReference type="InterPro" id="IPR005467">
    <property type="entry name" value="His_kinase_dom"/>
</dbReference>
<evidence type="ECO:0000256" key="4">
    <source>
        <dbReference type="ARBA" id="ARBA00022553"/>
    </source>
</evidence>
<dbReference type="InterPro" id="IPR003594">
    <property type="entry name" value="HATPase_dom"/>
</dbReference>
<reference evidence="13 14" key="1">
    <citation type="submission" date="2016-04" db="EMBL/GenBank/DDBJ databases">
        <title>Draft Genome Sequences of Staphylococcus capitis Strain H36, S. capitis Strain H65, S. cohnii Strain H62, S. hominis Strain H69, Mycobacterium iranicum Strain H39, Plantibacter sp. Strain H53, Pseudomonas oryzihabitans Strain H72, and Microbacterium sp. Strain H83, isolated from residential settings.</title>
        <authorList>
            <person name="Lymperopoulou D."/>
            <person name="Adams R.I."/>
            <person name="Lindow S."/>
            <person name="Coil D.A."/>
            <person name="Jospin G."/>
            <person name="Eisen J.A."/>
        </authorList>
    </citation>
    <scope>NUCLEOTIDE SEQUENCE [LARGE SCALE GENOMIC DNA]</scope>
    <source>
        <strain evidence="13 14">H72</strain>
    </source>
</reference>
<evidence type="ECO:0000256" key="9">
    <source>
        <dbReference type="ARBA" id="ARBA00023012"/>
    </source>
</evidence>
<comment type="subcellular location">
    <subcellularLocation>
        <location evidence="2">Membrane</location>
        <topology evidence="2">Multi-pass membrane protein</topology>
    </subcellularLocation>
</comment>
<dbReference type="Proteomes" id="UP000078356">
    <property type="component" value="Unassembled WGS sequence"/>
</dbReference>
<evidence type="ECO:0000259" key="11">
    <source>
        <dbReference type="PROSITE" id="PS50109"/>
    </source>
</evidence>
<dbReference type="InterPro" id="IPR036097">
    <property type="entry name" value="HisK_dim/P_sf"/>
</dbReference>
<dbReference type="CDD" id="cd00082">
    <property type="entry name" value="HisKA"/>
    <property type="match status" value="1"/>
</dbReference>
<comment type="caution">
    <text evidence="13">The sequence shown here is derived from an EMBL/GenBank/DDBJ whole genome shotgun (WGS) entry which is preliminary data.</text>
</comment>